<dbReference type="RefSeq" id="WP_065209662.1">
    <property type="nucleotide sequence ID" value="NZ_CP016177.1"/>
</dbReference>
<accession>A0AAN0XTY7</accession>
<dbReference type="KEGG" id="vbr:A6E01_04480"/>
<name>A0AAN0XTY7_9VIBR</name>
<dbReference type="AlphaFoldDB" id="A0AAN0XTY7"/>
<gene>
    <name evidence="1" type="ORF">A6E01_04480</name>
</gene>
<evidence type="ECO:0000313" key="2">
    <source>
        <dbReference type="Proteomes" id="UP000092018"/>
    </source>
</evidence>
<dbReference type="EMBL" id="CP016177">
    <property type="protein sequence ID" value="ANO32491.1"/>
    <property type="molecule type" value="Genomic_DNA"/>
</dbReference>
<evidence type="ECO:0000313" key="1">
    <source>
        <dbReference type="EMBL" id="ANO32491.1"/>
    </source>
</evidence>
<proteinExistence type="predicted"/>
<sequence>MDIQVFTNERLIFARFFYSEGVKPFKSIMTFIENEQEPYVPVYDESGEPQYIYEWIQAQDGIEAIGLAALSMLSSALQLYMNGWLDRQEAPKGVGVVSRKGNKGWFHALKDGIASHGIDFTQCPIDVDVLEQLILARNRTPHSEDITSNSVNHLKRDLDKFQSHVFVKPADVPRINAGFNWVRVHVDESNFSQATDSVEMFCNWLEKQHWQ</sequence>
<protein>
    <submittedName>
        <fullName evidence="1">Uncharacterized protein</fullName>
    </submittedName>
</protein>
<organism evidence="1 2">
    <name type="scientific">Vibrio breoganii</name>
    <dbReference type="NCBI Taxonomy" id="553239"/>
    <lineage>
        <taxon>Bacteria</taxon>
        <taxon>Pseudomonadati</taxon>
        <taxon>Pseudomonadota</taxon>
        <taxon>Gammaproteobacteria</taxon>
        <taxon>Vibrionales</taxon>
        <taxon>Vibrionaceae</taxon>
        <taxon>Vibrio</taxon>
    </lineage>
</organism>
<dbReference type="Proteomes" id="UP000092018">
    <property type="component" value="Chromosome 1"/>
</dbReference>
<reference evidence="1 2" key="1">
    <citation type="submission" date="2016-06" db="EMBL/GenBank/DDBJ databases">
        <title>Adaptive Radiation by Waves of Gene Transfer Leads to Fine-Scale Resource Partitioning in Marine Microbes.</title>
        <authorList>
            <person name="Hehemann J.-H."/>
            <person name="Arevalo P."/>
            <person name="Datta M.S."/>
            <person name="Yu X."/>
            <person name="Corzett C."/>
            <person name="Henschel A."/>
            <person name="Preheim S.P."/>
            <person name="Timberlake S."/>
            <person name="Alm E.J."/>
            <person name="Polz M.F."/>
        </authorList>
    </citation>
    <scope>NUCLEOTIDE SEQUENCE [LARGE SCALE GENOMIC DNA]</scope>
    <source>
        <strain evidence="1 2">FF50</strain>
    </source>
</reference>